<organism evidence="2 3">
    <name type="scientific">Streptomyces decoyicus</name>
    <dbReference type="NCBI Taxonomy" id="249567"/>
    <lineage>
        <taxon>Bacteria</taxon>
        <taxon>Bacillati</taxon>
        <taxon>Actinomycetota</taxon>
        <taxon>Actinomycetes</taxon>
        <taxon>Kitasatosporales</taxon>
        <taxon>Streptomycetaceae</taxon>
        <taxon>Streptomyces</taxon>
    </lineage>
</organism>
<evidence type="ECO:0000313" key="3">
    <source>
        <dbReference type="Proteomes" id="UP001344251"/>
    </source>
</evidence>
<dbReference type="Proteomes" id="UP001344251">
    <property type="component" value="Chromosome"/>
</dbReference>
<feature type="transmembrane region" description="Helical" evidence="1">
    <location>
        <begin position="126"/>
        <end position="150"/>
    </location>
</feature>
<keyword evidence="1" id="KW-1133">Transmembrane helix</keyword>
<evidence type="ECO:0000313" key="2">
    <source>
        <dbReference type="EMBL" id="WSB67160.1"/>
    </source>
</evidence>
<sequence>MKAPEVPADDPIEAHLADLTATLHGPARLKTQMVDELREGLLDTVRELSPDAEPDHDAARQAIREFGPVAELAPSFQRELTITQARHTARTVMLIIPCLLVCWYLIELSTRAADHRLPDPLQVVVAHLGGLAALTALLAAVSLSVTGTLARRLPLPQQLPLVVAWTGTTAAVALGLSALTLITAAVLATNWPLTAAACLITIVFHARIAASARACRHCARLPVTAP</sequence>
<dbReference type="EMBL" id="CP109106">
    <property type="protein sequence ID" value="WSB67160.1"/>
    <property type="molecule type" value="Genomic_DNA"/>
</dbReference>
<name>A0ABZ1FA66_9ACTN</name>
<dbReference type="RefSeq" id="WP_326616394.1">
    <property type="nucleotide sequence ID" value="NZ_CP109106.1"/>
</dbReference>
<keyword evidence="1" id="KW-0812">Transmembrane</keyword>
<dbReference type="InterPro" id="IPR047928">
    <property type="entry name" value="Perm_prefix_1"/>
</dbReference>
<feature type="transmembrane region" description="Helical" evidence="1">
    <location>
        <begin position="162"/>
        <end position="187"/>
    </location>
</feature>
<gene>
    <name evidence="2" type="ORF">OG863_03835</name>
</gene>
<feature type="transmembrane region" description="Helical" evidence="1">
    <location>
        <begin position="193"/>
        <end position="210"/>
    </location>
</feature>
<accession>A0ABZ1FA66</accession>
<reference evidence="2 3" key="1">
    <citation type="submission" date="2022-10" db="EMBL/GenBank/DDBJ databases">
        <title>The complete genomes of actinobacterial strains from the NBC collection.</title>
        <authorList>
            <person name="Joergensen T.S."/>
            <person name="Alvarez Arevalo M."/>
            <person name="Sterndorff E.B."/>
            <person name="Faurdal D."/>
            <person name="Vuksanovic O."/>
            <person name="Mourched A.-S."/>
            <person name="Charusanti P."/>
            <person name="Shaw S."/>
            <person name="Blin K."/>
            <person name="Weber T."/>
        </authorList>
    </citation>
    <scope>NUCLEOTIDE SEQUENCE [LARGE SCALE GENOMIC DNA]</scope>
    <source>
        <strain evidence="2 3">NBC 01774</strain>
    </source>
</reference>
<keyword evidence="3" id="KW-1185">Reference proteome</keyword>
<dbReference type="NCBIfam" id="NF038403">
    <property type="entry name" value="perm_prefix_1"/>
    <property type="match status" value="1"/>
</dbReference>
<keyword evidence="1" id="KW-0472">Membrane</keyword>
<feature type="transmembrane region" description="Helical" evidence="1">
    <location>
        <begin position="88"/>
        <end position="106"/>
    </location>
</feature>
<evidence type="ECO:0000256" key="1">
    <source>
        <dbReference type="SAM" id="Phobius"/>
    </source>
</evidence>
<protein>
    <submittedName>
        <fullName evidence="2">Permease prefix domain 1-containing protein</fullName>
    </submittedName>
</protein>
<proteinExistence type="predicted"/>